<dbReference type="EMBL" id="JTDI01000001">
    <property type="protein sequence ID" value="KHK93562.1"/>
    <property type="molecule type" value="Genomic_DNA"/>
</dbReference>
<sequence length="711" mass="78986">MILDFLKFLNEGKAKYAFVATYEFDPLFFERRMQPSRSFDAADRIVVFMDEGRYHELLTQGRQGEHFDRRYFVVPVRCDQGVFHPKLYFAIGDKACIASVGSNNCTASGTGHNFELLSAFKAVLAGDAPSPREALCASVFQLFRRIALDVGPMASLLRNEVFGPLEYSFPWLSDAQAAADPDGIELLSNFDASLWKQILDRLGTADVGKVTLCAPFFDESLSTIERIKDRWPNAKIEIIAQPHYSNLPSARLASLQDRFADIQLLSATPQSAGRNLHAKALAFETENETYWLTGSANISNAALVGGNREAGLWFSTRQRASEVLQHEDLTLAVIAATEFKEKEIAEPLPSSQPRHGLQILSAMLSDKGELRGTIRVPPSASDLSLRLFRLREQHPFLIRSLGGSKDDFVINLDDDQRKSFERPVIAYLQADIAGETVISNPASVAQLAQLLRDREGSGGAGNRLNRIAETGEGMIEYADALQGVDETIDFFKNVNIRFDDGSHHGGYGGQNWRARDPFSGDIPDSWLIGSRGGSITELRDAIWDFVERHISTRLQRHVSRGNPNGLPNFMDVYRTVSGLLLTYHQRKLEGETVIPSPYATSGLQQALAALIGPMASDDPNERGFVQAIQMNLGTEHEFVRELLERHRVAATVFATVDELIRVRSAALNCSPTDKWSMTRRKWVSDWIAETGLTLPSEGDLEEVGAEFRMAA</sequence>
<evidence type="ECO:0008006" key="3">
    <source>
        <dbReference type="Google" id="ProtNLM"/>
    </source>
</evidence>
<name>A0A0B1ZWN0_9SPHN</name>
<dbReference type="Gene3D" id="3.30.870.10">
    <property type="entry name" value="Endonuclease Chain A"/>
    <property type="match status" value="2"/>
</dbReference>
<gene>
    <name evidence="1" type="ORF">LK12_04780</name>
</gene>
<dbReference type="AlphaFoldDB" id="A0A0B1ZWN0"/>
<evidence type="ECO:0000313" key="1">
    <source>
        <dbReference type="EMBL" id="KHK93562.1"/>
    </source>
</evidence>
<keyword evidence="2" id="KW-1185">Reference proteome</keyword>
<comment type="caution">
    <text evidence="1">The sequence shown here is derived from an EMBL/GenBank/DDBJ whole genome shotgun (WGS) entry which is preliminary data.</text>
</comment>
<dbReference type="OrthoDB" id="7784537at2"/>
<dbReference type="CDD" id="cd09176">
    <property type="entry name" value="PLDc_unchar6"/>
    <property type="match status" value="1"/>
</dbReference>
<accession>A0A0B1ZWN0</accession>
<dbReference type="STRING" id="1348853.LK12_04780"/>
<organism evidence="1 2">
    <name type="scientific">Novosphingobium malaysiense</name>
    <dbReference type="NCBI Taxonomy" id="1348853"/>
    <lineage>
        <taxon>Bacteria</taxon>
        <taxon>Pseudomonadati</taxon>
        <taxon>Pseudomonadota</taxon>
        <taxon>Alphaproteobacteria</taxon>
        <taxon>Sphingomonadales</taxon>
        <taxon>Sphingomonadaceae</taxon>
        <taxon>Novosphingobium</taxon>
    </lineage>
</organism>
<dbReference type="RefSeq" id="WP_039279826.1">
    <property type="nucleotide sequence ID" value="NZ_JTDI01000001.1"/>
</dbReference>
<dbReference type="CDD" id="cd09117">
    <property type="entry name" value="PLDc_Bfil_DEXD_like"/>
    <property type="match status" value="1"/>
</dbReference>
<proteinExistence type="predicted"/>
<protein>
    <recommendedName>
        <fullName evidence="3">Phospholipase D-like domain-containing protein</fullName>
    </recommendedName>
</protein>
<evidence type="ECO:0000313" key="2">
    <source>
        <dbReference type="Proteomes" id="UP000031057"/>
    </source>
</evidence>
<dbReference type="Proteomes" id="UP000031057">
    <property type="component" value="Unassembled WGS sequence"/>
</dbReference>
<dbReference type="InterPro" id="IPR059166">
    <property type="entry name" value="PLD-like_cat"/>
</dbReference>
<reference evidence="1 2" key="1">
    <citation type="submission" date="2014-10" db="EMBL/GenBank/DDBJ databases">
        <title>Genome sequence of Novosphingobium malaysiense MUSC 273(T).</title>
        <authorList>
            <person name="Lee L.-H."/>
        </authorList>
    </citation>
    <scope>NUCLEOTIDE SEQUENCE [LARGE SCALE GENOMIC DNA]</scope>
    <source>
        <strain evidence="1 2">MUSC 273</strain>
    </source>
</reference>